<name>A0A0D6EQB9_SPOSA</name>
<evidence type="ECO:0000256" key="5">
    <source>
        <dbReference type="ARBA" id="ARBA00022679"/>
    </source>
</evidence>
<organism evidence="12 13">
    <name type="scientific">Sporidiobolus salmonicolor</name>
    <name type="common">Yeast-like fungus</name>
    <name type="synonym">Sporobolomyces salmonicolor</name>
    <dbReference type="NCBI Taxonomy" id="5005"/>
    <lineage>
        <taxon>Eukaryota</taxon>
        <taxon>Fungi</taxon>
        <taxon>Dikarya</taxon>
        <taxon>Basidiomycota</taxon>
        <taxon>Pucciniomycotina</taxon>
        <taxon>Microbotryomycetes</taxon>
        <taxon>Sporidiobolales</taxon>
        <taxon>Sporidiobolaceae</taxon>
        <taxon>Sporobolomyces</taxon>
    </lineage>
</organism>
<dbReference type="InterPro" id="IPR004856">
    <property type="entry name" value="Glyco_trans_ALG6/ALG8"/>
</dbReference>
<feature type="compositionally biased region" description="Basic and acidic residues" evidence="11">
    <location>
        <begin position="555"/>
        <end position="569"/>
    </location>
</feature>
<dbReference type="Proteomes" id="UP000243876">
    <property type="component" value="Unassembled WGS sequence"/>
</dbReference>
<evidence type="ECO:0000256" key="6">
    <source>
        <dbReference type="ARBA" id="ARBA00022692"/>
    </source>
</evidence>
<feature type="transmembrane region" description="Helical" evidence="10">
    <location>
        <begin position="431"/>
        <end position="450"/>
    </location>
</feature>
<comment type="similarity">
    <text evidence="3 10">Belongs to the ALG6/ALG8 glucosyltransferase family.</text>
</comment>
<feature type="region of interest" description="Disordered" evidence="11">
    <location>
        <begin position="555"/>
        <end position="581"/>
    </location>
</feature>
<evidence type="ECO:0000256" key="2">
    <source>
        <dbReference type="ARBA" id="ARBA00004922"/>
    </source>
</evidence>
<dbReference type="EMBL" id="CENE01000020">
    <property type="protein sequence ID" value="CEQ42038.1"/>
    <property type="molecule type" value="Genomic_DNA"/>
</dbReference>
<feature type="transmembrane region" description="Helical" evidence="10">
    <location>
        <begin position="715"/>
        <end position="735"/>
    </location>
</feature>
<evidence type="ECO:0000256" key="11">
    <source>
        <dbReference type="SAM" id="MobiDB-lite"/>
    </source>
</evidence>
<evidence type="ECO:0000256" key="4">
    <source>
        <dbReference type="ARBA" id="ARBA00022676"/>
    </source>
</evidence>
<sequence length="754" mass="82949">MSIPSTTSHSQRRRVPSSARPPSAYSHPSTAYQPFPSADSLSSTPRLPDHAPDSLLRAHPHNASSLFSSRDRTSSYSARSTDRGSRARGPGSWETASESGMSGMSVLSAFPDAGAKVRRKKARKETEARRLLEREEDERRREARDEGDPTGSLLRRWAKWMLANGQEGDRRRTWLVALAAVVLVRWCAGLGGYSGALRLPLLRSVSLVRSHPCSPKGYATPPLRGDFEAQRHWLSLTSSSLSSRTHLSLPFVPLRVPLYHPPSPPSSSTPVPTSSWYSHDLSYWGLDYPPLTAYHSFLLGLLARLSPSSARFITLRPDSRIASEEEVAAWEANMSALEGEGDMRNWMRASVIVGDVLLWGPTDDRSMGCEQLVAALTILFQPALILIDNGHFQYNSIMLALTLWAINAFQAGHDLLGSILFVCSLGFKQMALYYAPGVFAYLFGKCLWLGGRDGLNLFLHLGLTVALAFTALFLPFLTPFPHTLLQALERIFPFSRGLFEDKVANAWCALNVVVKLRELASVPVLARLALGATALAVLPSTAGVVYLSRKLRREKQKENGKAEDQDPSRRPISLEPSSSGPAPTSHLLPHLLFLSSLSFFLFSFQVHEKSILLPLMPLTLLMGGREAGYGRMDWEWGVLVNNVAVFSMYPLLKRDGLQTHYLALTLLWNFLIGYDPLSLRPGSFVKLLSLASYALILLLHALEALTDPPAHLPDLFAVLNLTLSAGVFGVSWLWASKRLGQEGWALGGLGLGGP</sequence>
<dbReference type="PANTHER" id="PTHR12413">
    <property type="entry name" value="DOLICHYL GLYCOSYLTRANSFERASE"/>
    <property type="match status" value="1"/>
</dbReference>
<feature type="transmembrane region" description="Helical" evidence="10">
    <location>
        <begin position="684"/>
        <end position="703"/>
    </location>
</feature>
<dbReference type="EC" id="2.4.1.-" evidence="10"/>
<keyword evidence="6 10" id="KW-0812">Transmembrane</keyword>
<gene>
    <name evidence="12" type="primary">SPOSA6832_03810</name>
</gene>
<evidence type="ECO:0000313" key="12">
    <source>
        <dbReference type="EMBL" id="CEQ42038.1"/>
    </source>
</evidence>
<dbReference type="UniPathway" id="UPA00378"/>
<evidence type="ECO:0000256" key="3">
    <source>
        <dbReference type="ARBA" id="ARBA00008715"/>
    </source>
</evidence>
<dbReference type="Pfam" id="PF03155">
    <property type="entry name" value="Alg6_Alg8"/>
    <property type="match status" value="1"/>
</dbReference>
<feature type="transmembrane region" description="Helical" evidence="10">
    <location>
        <begin position="524"/>
        <end position="547"/>
    </location>
</feature>
<keyword evidence="7 10" id="KW-0256">Endoplasmic reticulum</keyword>
<dbReference type="GO" id="GO:0042281">
    <property type="term" value="F:dolichyl pyrophosphate Man9GlcNAc2 alpha-1,3-glucosyltransferase activity"/>
    <property type="evidence" value="ECO:0007669"/>
    <property type="project" value="TreeGrafter"/>
</dbReference>
<evidence type="ECO:0000256" key="1">
    <source>
        <dbReference type="ARBA" id="ARBA00004477"/>
    </source>
</evidence>
<comment type="pathway">
    <text evidence="2 10">Protein modification; protein glycosylation.</text>
</comment>
<keyword evidence="13" id="KW-1185">Reference proteome</keyword>
<dbReference type="PANTHER" id="PTHR12413:SF1">
    <property type="entry name" value="DOLICHYL PYROPHOSPHATE MAN9GLCNAC2 ALPHA-1,3-GLUCOSYLTRANSFERASE"/>
    <property type="match status" value="1"/>
</dbReference>
<feature type="compositionally biased region" description="Low complexity" evidence="11">
    <location>
        <begin position="16"/>
        <end position="29"/>
    </location>
</feature>
<feature type="region of interest" description="Disordered" evidence="11">
    <location>
        <begin position="1"/>
        <end position="106"/>
    </location>
</feature>
<evidence type="ECO:0000256" key="10">
    <source>
        <dbReference type="RuleBase" id="RU363110"/>
    </source>
</evidence>
<comment type="caution">
    <text evidence="10">Lacks conserved residue(s) required for the propagation of feature annotation.</text>
</comment>
<dbReference type="OrthoDB" id="5589195at2759"/>
<dbReference type="AlphaFoldDB" id="A0A0D6EQB9"/>
<accession>A0A0D6EQB9</accession>
<evidence type="ECO:0000313" key="13">
    <source>
        <dbReference type="Proteomes" id="UP000243876"/>
    </source>
</evidence>
<dbReference type="GO" id="GO:0005789">
    <property type="term" value="C:endoplasmic reticulum membrane"/>
    <property type="evidence" value="ECO:0007669"/>
    <property type="project" value="UniProtKB-SubCell"/>
</dbReference>
<evidence type="ECO:0000256" key="8">
    <source>
        <dbReference type="ARBA" id="ARBA00022989"/>
    </source>
</evidence>
<comment type="subcellular location">
    <subcellularLocation>
        <location evidence="1 10">Endoplasmic reticulum membrane</location>
        <topology evidence="1 10">Multi-pass membrane protein</topology>
    </subcellularLocation>
</comment>
<evidence type="ECO:0000256" key="9">
    <source>
        <dbReference type="ARBA" id="ARBA00023136"/>
    </source>
</evidence>
<evidence type="ECO:0000256" key="7">
    <source>
        <dbReference type="ARBA" id="ARBA00022824"/>
    </source>
</evidence>
<feature type="transmembrane region" description="Helical" evidence="10">
    <location>
        <begin position="457"/>
        <end position="477"/>
    </location>
</feature>
<reference evidence="13" key="1">
    <citation type="submission" date="2015-02" db="EMBL/GenBank/DDBJ databases">
        <authorList>
            <person name="Gon?alves P."/>
        </authorList>
    </citation>
    <scope>NUCLEOTIDE SEQUENCE [LARGE SCALE GENOMIC DNA]</scope>
</reference>
<keyword evidence="9 10" id="KW-0472">Membrane</keyword>
<keyword evidence="8 10" id="KW-1133">Transmembrane helix</keyword>
<feature type="compositionally biased region" description="Low complexity" evidence="11">
    <location>
        <begin position="63"/>
        <end position="79"/>
    </location>
</feature>
<proteinExistence type="inferred from homology"/>
<keyword evidence="5 10" id="KW-0808">Transferase</keyword>
<keyword evidence="4 10" id="KW-0328">Glycosyltransferase</keyword>
<protein>
    <recommendedName>
        <fullName evidence="10">Alpha-1,3-glucosyltransferase</fullName>
        <ecNumber evidence="10">2.4.1.-</ecNumber>
    </recommendedName>
</protein>